<reference evidence="2 3" key="1">
    <citation type="submission" date="2018-04" db="EMBL/GenBank/DDBJ databases">
        <title>Complete genome uncultured novel isolate.</title>
        <authorList>
            <person name="Merlino G."/>
        </authorList>
    </citation>
    <scope>NUCLEOTIDE SEQUENCE [LARGE SCALE GENOMIC DNA]</scope>
    <source>
        <strain evidence="3">R1DC9</strain>
    </source>
</reference>
<evidence type="ECO:0000259" key="1">
    <source>
        <dbReference type="Pfam" id="PF00149"/>
    </source>
</evidence>
<accession>A0A4D7JJQ7</accession>
<dbReference type="SUPFAM" id="SSF56300">
    <property type="entry name" value="Metallo-dependent phosphatases"/>
    <property type="match status" value="1"/>
</dbReference>
<dbReference type="Gene3D" id="3.60.21.10">
    <property type="match status" value="1"/>
</dbReference>
<protein>
    <submittedName>
        <fullName evidence="2">Metallophosphoesterase</fullName>
    </submittedName>
</protein>
<dbReference type="InterPro" id="IPR029052">
    <property type="entry name" value="Metallo-depent_PP-like"/>
</dbReference>
<dbReference type="RefSeq" id="WP_137091428.1">
    <property type="nucleotide sequence ID" value="NZ_CP028923.1"/>
</dbReference>
<dbReference type="EMBL" id="CP028923">
    <property type="protein sequence ID" value="QCK15831.1"/>
    <property type="molecule type" value="Genomic_DNA"/>
</dbReference>
<dbReference type="AlphaFoldDB" id="A0A4D7JJQ7"/>
<name>A0A4D7JJQ7_9BACT</name>
<dbReference type="PROSITE" id="PS51257">
    <property type="entry name" value="PROKAR_LIPOPROTEIN"/>
    <property type="match status" value="1"/>
</dbReference>
<dbReference type="PANTHER" id="PTHR43143:SF1">
    <property type="entry name" value="SERINE_THREONINE-PROTEIN PHOSPHATASE CPPED1"/>
    <property type="match status" value="1"/>
</dbReference>
<dbReference type="GO" id="GO:0016787">
    <property type="term" value="F:hydrolase activity"/>
    <property type="evidence" value="ECO:0007669"/>
    <property type="project" value="InterPro"/>
</dbReference>
<dbReference type="Proteomes" id="UP000298616">
    <property type="component" value="Chromosome"/>
</dbReference>
<sequence length="268" mass="31277">MRLHYLFYAVLSIFITACDLFEYSAHQITPDQDEKDVNLKNIDRILSLPVSDTLKIAFISDSQRFYDETEIFVDYFNTVSEEYDFVIHGGDISDFGLAKEFLWINDILSRLEVPYLTVIGNHDIPVYGHEAYRKIYGPDNYTFTWNDHRFIFLNTNSLEYGYNGLVPDLGWLQKQISERKPSEKIILISHMGPESGEFDPKLAAGYRSILKSAGDNLLFTLHGHSHEFKNGMYPQTDIPFWVTTSMDKRAFTKVRIWEEGYDFKKIEF</sequence>
<dbReference type="OrthoDB" id="5464520at2"/>
<proteinExistence type="predicted"/>
<dbReference type="InterPro" id="IPR051918">
    <property type="entry name" value="STPP_CPPED1"/>
</dbReference>
<keyword evidence="3" id="KW-1185">Reference proteome</keyword>
<evidence type="ECO:0000313" key="3">
    <source>
        <dbReference type="Proteomes" id="UP000298616"/>
    </source>
</evidence>
<dbReference type="PANTHER" id="PTHR43143">
    <property type="entry name" value="METALLOPHOSPHOESTERASE, CALCINEURIN SUPERFAMILY"/>
    <property type="match status" value="1"/>
</dbReference>
<feature type="domain" description="Calcineurin-like phosphoesterase" evidence="1">
    <location>
        <begin position="54"/>
        <end position="227"/>
    </location>
</feature>
<dbReference type="InterPro" id="IPR004843">
    <property type="entry name" value="Calcineurin-like_PHP"/>
</dbReference>
<dbReference type="Pfam" id="PF00149">
    <property type="entry name" value="Metallophos"/>
    <property type="match status" value="1"/>
</dbReference>
<gene>
    <name evidence="2" type="ORF">DCC35_14295</name>
</gene>
<evidence type="ECO:0000313" key="2">
    <source>
        <dbReference type="EMBL" id="QCK15831.1"/>
    </source>
</evidence>
<dbReference type="KEGG" id="fpf:DCC35_14295"/>
<organism evidence="2 3">
    <name type="scientific">Mangrovivirga cuniculi</name>
    <dbReference type="NCBI Taxonomy" id="2715131"/>
    <lineage>
        <taxon>Bacteria</taxon>
        <taxon>Pseudomonadati</taxon>
        <taxon>Bacteroidota</taxon>
        <taxon>Cytophagia</taxon>
        <taxon>Cytophagales</taxon>
        <taxon>Mangrovivirgaceae</taxon>
        <taxon>Mangrovivirga</taxon>
    </lineage>
</organism>